<dbReference type="Pfam" id="PF18210">
    <property type="entry name" value="Knl1_RWD_C"/>
    <property type="match status" value="1"/>
</dbReference>
<dbReference type="Proteomes" id="UP001152836">
    <property type="component" value="Unassembled WGS sequence"/>
</dbReference>
<evidence type="ECO:0000256" key="1">
    <source>
        <dbReference type="SAM" id="Coils"/>
    </source>
</evidence>
<dbReference type="InterPro" id="IPR040850">
    <property type="entry name" value="Knl1_RWD_C"/>
</dbReference>
<dbReference type="CDD" id="cd22892">
    <property type="entry name" value="DRWD-C_Knl1"/>
    <property type="match status" value="1"/>
</dbReference>
<dbReference type="GO" id="GO:0005634">
    <property type="term" value="C:nucleus"/>
    <property type="evidence" value="ECO:0007669"/>
    <property type="project" value="TreeGrafter"/>
</dbReference>
<organism evidence="4 5">
    <name type="scientific">Phodopus roborovskii</name>
    <name type="common">Roborovski's desert hamster</name>
    <name type="synonym">Cricetulus roborovskii</name>
    <dbReference type="NCBI Taxonomy" id="109678"/>
    <lineage>
        <taxon>Eukaryota</taxon>
        <taxon>Metazoa</taxon>
        <taxon>Chordata</taxon>
        <taxon>Craniata</taxon>
        <taxon>Vertebrata</taxon>
        <taxon>Euteleostomi</taxon>
        <taxon>Mammalia</taxon>
        <taxon>Eutheria</taxon>
        <taxon>Euarchontoglires</taxon>
        <taxon>Glires</taxon>
        <taxon>Rodentia</taxon>
        <taxon>Myomorpha</taxon>
        <taxon>Muroidea</taxon>
        <taxon>Cricetidae</taxon>
        <taxon>Cricetinae</taxon>
        <taxon>Phodopus</taxon>
    </lineage>
</organism>
<reference evidence="4" key="1">
    <citation type="submission" date="2022-06" db="EMBL/GenBank/DDBJ databases">
        <authorList>
            <person name="Andreotti S."/>
            <person name="Wyler E."/>
        </authorList>
    </citation>
    <scope>NUCLEOTIDE SEQUENCE</scope>
</reference>
<dbReference type="Pfam" id="PF19221">
    <property type="entry name" value="MELT"/>
    <property type="match status" value="10"/>
</dbReference>
<dbReference type="PANTHER" id="PTHR16520">
    <property type="entry name" value="KINETOCHORE SCAFFOLD 1"/>
    <property type="match status" value="1"/>
</dbReference>
<feature type="compositionally biased region" description="Polar residues" evidence="2">
    <location>
        <begin position="1031"/>
        <end position="1040"/>
    </location>
</feature>
<dbReference type="GO" id="GO:0051301">
    <property type="term" value="P:cell division"/>
    <property type="evidence" value="ECO:0007669"/>
    <property type="project" value="InterPro"/>
</dbReference>
<proteinExistence type="predicted"/>
<dbReference type="PANTHER" id="PTHR16520:SF3">
    <property type="entry name" value="KINETOCHORE SCAFFOLD 1"/>
    <property type="match status" value="1"/>
</dbReference>
<feature type="region of interest" description="Disordered" evidence="2">
    <location>
        <begin position="1031"/>
        <end position="1059"/>
    </location>
</feature>
<protein>
    <submittedName>
        <fullName evidence="4">Knl1 protein</fullName>
    </submittedName>
</protein>
<name>A0AAU9Z5Q9_PHORO</name>
<sequence>MIYKLLAPVFDNIQKPVRRRHSSILKPPRSPLQDLKCGNETVQEFNAPKTRKSSRRVSFADTIKVFQTESLMKTEKNSEIAGMNTLLCAPIQTQMQQKEFSVIEYNHERKHASDQTVIFSDENQMDLTASHTVMITKGLSDCTKSENFTKIDTTSFLENLKRHAENSRIKKELECPIISISQNTFSEKINSDNFIKRLKTGKYSTSLDKENSEIPIYSKESNSASSTHQMHVSLNADENSSNRTKIFRDDGMNLTQSHTAYIQTWIPPSREDNLGFQGDTIIYGNECMELTANSTIHVLPSETNLSERETETQNVMINVTTIDETKAPEKKTVHKDKLNAAVQDFFPNQDNKIHITKSHNLESDTHIVTQTLNQGASTLAKTSESICSSPGTQSYKTILYSNSNDAMELTKCLSSIKEEKHLLKPDGNYTKVCTSPDASALIEKTIFLEEDSMDITKSHTVIIDNEIFKQDEENIKKEIATIPVFEKEMMLQNHMSEDEKENVNYIVVPQVSKESLQHSLTNTLSVSLADRRIELLAAEDMDLTESHTSKLRSQAIPTSFALASKNVTKSYSHSKGPSDEWGKMAKSLTQPFQQTSSISRNILTDSQCKEKHPILKISPCLDRTSPPSVDYNQDISTNHNITSSVTVQDKQVMLGHTVQDQNYKPLEPQRKNLDDSTPDCFNNKTIISSEEEQIMDLTKSHTIVIGFGPEVQEQSKTNSEHRNSQLTTVNRQIDVNIPIEKTRVITNDLGMLKDRSIQMPEFLKEKQDIETGRKSAGGLNIDKTILFLEGHENDMDITRSYTVKIDNRSLLDKHDSHLVPMAGTSQTLMYACGQDEMEITRSHTTALECKIVSPDEITPGHLDKTVMSIGHEELEMTKSHTVFIDYQAEVKGVLPDRFDFELFKKEHLQKPKGMPTPNEEIVSISKNSESNHPTEGSQVIVLEEVSNSEPREDTNDDSKLVIWKNANDVQKPGFLNELLSGKTQRRKSLRLKNNTIMFLENDKNHRDTTQSSAVEISNEINLKDGEDFSFVPSSGTSKPVLSSDRPEDMEISRSQTTVSECKTDPADEITTLPTDKTVMFVDNFGDLDVTKSHTVFIDCQAKEKVLQESTKSGMARTKSLNSPEGDTCIQEAPDSIVSSNVSCFSGVNPSLSNLNRKTEVLDFQTIHILPPAEQSVEVGNDAHSNISIVQATGMYNLVSNDGRDEESKNLHNGTETTIPLKAVVKDKTRRCSLGIFLPKLPNKRSCNIAGVDDLEQIPADATDLDNLEIQPVSRKDSDIGCVAARLNLSPSQYISEENLPVYPGEILSSDSISLDMEEQAQIDIYCKESLPSENRIEASSSQKRTWVQEDDNVTNGKKIRTYDNTEDQENFGHHSEGDINKNVNSVLIKSLSRTPSSCSSDQDSIKADGISLDISTQRNSQMESQFLSDSICEESLREKLKDGQITIKEFFILLHVHILIQKPRQSNLPAKFTINTSPTPEDLMLRQYVYGPKIQIYKEDCEVLRQKIEELKVSALNQDKLLTDVNKNLWEKMKDYSDEELKTYGIYLNKMKSRYTKMTKVFTHQGKVALYNKLVHSAENEEKKLQLKVNEMDNILKKISNCLTEVEIETRNLENEEKDDPMEEWDSEMKDAEKELEQLKAEEEELQRKLLEVEAQKTQTLAQIEFIKEQTNKTEELLDQISFSEWDVIEWSDDQAVFTFVYDTIELTITFGELVDGCPFLDKAYRKINELNFQSLLDEDKAPPSSVLVHKLIFQYIEEQESWKEKCTTQHQVPQMLQELSLVVNHCRLLGEEIEFLKRWGPNYSLMDINVNNAELRLLFSSSAAFAKFEITFSLSAHYPLTQLPFTIQNHLGDTGHDEIAAIISKVPLEDNYLKNVVKQIYQDVLKD</sequence>
<dbReference type="InterPro" id="IPR043651">
    <property type="entry name" value="KNL1_MELT_rpt"/>
</dbReference>
<dbReference type="CDD" id="cd22817">
    <property type="entry name" value="DRWD-N_Knl1"/>
    <property type="match status" value="1"/>
</dbReference>
<evidence type="ECO:0000313" key="5">
    <source>
        <dbReference type="Proteomes" id="UP001152836"/>
    </source>
</evidence>
<dbReference type="GO" id="GO:0034501">
    <property type="term" value="P:protein localization to kinetochore"/>
    <property type="evidence" value="ECO:0007669"/>
    <property type="project" value="InterPro"/>
</dbReference>
<feature type="domain" description="Knl1 C-terminal RWD" evidence="3">
    <location>
        <begin position="1638"/>
        <end position="1791"/>
    </location>
</feature>
<gene>
    <name evidence="4" type="primary">Knl1</name>
    <name evidence="4" type="ORF">PHOROB_LOCUS5823</name>
</gene>
<feature type="coiled-coil region" evidence="1">
    <location>
        <begin position="1575"/>
        <end position="1663"/>
    </location>
</feature>
<comment type="caution">
    <text evidence="4">The sequence shown here is derived from an EMBL/GenBank/DDBJ whole genome shotgun (WGS) entry which is preliminary data.</text>
</comment>
<dbReference type="GO" id="GO:0008608">
    <property type="term" value="P:attachment of spindle microtubules to kinetochore"/>
    <property type="evidence" value="ECO:0007669"/>
    <property type="project" value="InterPro"/>
</dbReference>
<keyword evidence="1" id="KW-0175">Coiled coil</keyword>
<keyword evidence="5" id="KW-1185">Reference proteome</keyword>
<dbReference type="CDD" id="cd21853">
    <property type="entry name" value="KNL1_NTD"/>
    <property type="match status" value="1"/>
</dbReference>
<dbReference type="InterPro" id="IPR037388">
    <property type="entry name" value="Blinkin"/>
</dbReference>
<evidence type="ECO:0000259" key="3">
    <source>
        <dbReference type="Pfam" id="PF18210"/>
    </source>
</evidence>
<dbReference type="EMBL" id="CALSGD010001400">
    <property type="protein sequence ID" value="CAH6788066.1"/>
    <property type="molecule type" value="Genomic_DNA"/>
</dbReference>
<evidence type="ECO:0000313" key="4">
    <source>
        <dbReference type="EMBL" id="CAH6788066.1"/>
    </source>
</evidence>
<evidence type="ECO:0000256" key="2">
    <source>
        <dbReference type="SAM" id="MobiDB-lite"/>
    </source>
</evidence>
<accession>A0AAU9Z5Q9</accession>